<evidence type="ECO:0000313" key="6">
    <source>
        <dbReference type="Proteomes" id="UP001295463"/>
    </source>
</evidence>
<keyword evidence="6" id="KW-1185">Reference proteome</keyword>
<dbReference type="InterPro" id="IPR031107">
    <property type="entry name" value="Small_HSP"/>
</dbReference>
<proteinExistence type="inferred from homology"/>
<dbReference type="InterPro" id="IPR008978">
    <property type="entry name" value="HSP20-like_chaperone"/>
</dbReference>
<dbReference type="Proteomes" id="UP001295463">
    <property type="component" value="Chromosome"/>
</dbReference>
<name>A0ABN8HF27_9BACT</name>
<sequence length="167" mass="19287">MSDEKKENVPGEEASEKRRDLQRLGSPFEDMERMFDDLFQRRFFAPSWIPRFKLPEFADVATSVDMFEEGKELVIKAEIPGMKKEEISIDFSGDIITISGEKKAEERIERKDFYRVERSFGSFSRKLRLPVAVELDKANASFKDGVLEIRMPKSGAEKQTVRKIAVT</sequence>
<dbReference type="SUPFAM" id="SSF49764">
    <property type="entry name" value="HSP20-like chaperones"/>
    <property type="match status" value="1"/>
</dbReference>
<evidence type="ECO:0000256" key="2">
    <source>
        <dbReference type="RuleBase" id="RU003616"/>
    </source>
</evidence>
<evidence type="ECO:0000259" key="4">
    <source>
        <dbReference type="PROSITE" id="PS01031"/>
    </source>
</evidence>
<dbReference type="PANTHER" id="PTHR11527">
    <property type="entry name" value="HEAT-SHOCK PROTEIN 20 FAMILY MEMBER"/>
    <property type="match status" value="1"/>
</dbReference>
<evidence type="ECO:0000313" key="5">
    <source>
        <dbReference type="EMBL" id="CAH2031375.1"/>
    </source>
</evidence>
<feature type="compositionally biased region" description="Basic and acidic residues" evidence="3">
    <location>
        <begin position="1"/>
        <end position="22"/>
    </location>
</feature>
<dbReference type="Pfam" id="PF00011">
    <property type="entry name" value="HSP20"/>
    <property type="match status" value="1"/>
</dbReference>
<evidence type="ECO:0000256" key="1">
    <source>
        <dbReference type="PROSITE-ProRule" id="PRU00285"/>
    </source>
</evidence>
<evidence type="ECO:0000256" key="3">
    <source>
        <dbReference type="SAM" id="MobiDB-lite"/>
    </source>
</evidence>
<gene>
    <name evidence="5" type="ORF">GEAMG1_1545</name>
</gene>
<reference evidence="5 6" key="1">
    <citation type="submission" date="2022-03" db="EMBL/GenBank/DDBJ databases">
        <authorList>
            <person name="Koch H."/>
        </authorList>
    </citation>
    <scope>NUCLEOTIDE SEQUENCE [LARGE SCALE GENOMIC DNA]</scope>
    <source>
        <strain evidence="5 6">G1</strain>
    </source>
</reference>
<feature type="domain" description="SHSP" evidence="4">
    <location>
        <begin position="55"/>
        <end position="167"/>
    </location>
</feature>
<dbReference type="CDD" id="cd06464">
    <property type="entry name" value="ACD_sHsps-like"/>
    <property type="match status" value="1"/>
</dbReference>
<dbReference type="PROSITE" id="PS01031">
    <property type="entry name" value="SHSP"/>
    <property type="match status" value="1"/>
</dbReference>
<accession>A0ABN8HF27</accession>
<dbReference type="EMBL" id="OW150024">
    <property type="protein sequence ID" value="CAH2031375.1"/>
    <property type="molecule type" value="Genomic_DNA"/>
</dbReference>
<dbReference type="RefSeq" id="WP_305732203.1">
    <property type="nucleotide sequence ID" value="NZ_OW150024.1"/>
</dbReference>
<protein>
    <submittedName>
        <fullName evidence="5">Hsp20/alpha crystallin family protein</fullName>
    </submittedName>
</protein>
<comment type="similarity">
    <text evidence="1 2">Belongs to the small heat shock protein (HSP20) family.</text>
</comment>
<feature type="region of interest" description="Disordered" evidence="3">
    <location>
        <begin position="1"/>
        <end position="25"/>
    </location>
</feature>
<organism evidence="5 6">
    <name type="scientific">Trichlorobacter ammonificans</name>
    <dbReference type="NCBI Taxonomy" id="2916410"/>
    <lineage>
        <taxon>Bacteria</taxon>
        <taxon>Pseudomonadati</taxon>
        <taxon>Thermodesulfobacteriota</taxon>
        <taxon>Desulfuromonadia</taxon>
        <taxon>Geobacterales</taxon>
        <taxon>Geobacteraceae</taxon>
        <taxon>Trichlorobacter</taxon>
    </lineage>
</organism>
<dbReference type="Gene3D" id="2.60.40.790">
    <property type="match status" value="1"/>
</dbReference>
<dbReference type="InterPro" id="IPR002068">
    <property type="entry name" value="A-crystallin/Hsp20_dom"/>
</dbReference>